<accession>A0A139AMP7</accession>
<keyword evidence="3" id="KW-1185">Reference proteome</keyword>
<protein>
    <submittedName>
        <fullName evidence="2">Uncharacterized protein</fullName>
    </submittedName>
</protein>
<evidence type="ECO:0000313" key="2">
    <source>
        <dbReference type="EMBL" id="KXS18032.1"/>
    </source>
</evidence>
<keyword evidence="1" id="KW-0472">Membrane</keyword>
<name>A0A139AMP7_GONPJ</name>
<keyword evidence="1" id="KW-1133">Transmembrane helix</keyword>
<sequence>MFPFEGLTIWSRSQGWLQGVNPATASDFASKIVGVSSWQSPAGPFSHGARYRYATTTRARATAQRKLLSIDWLCREAEVLSCVNSDEPYQRATSYLGFTVGSLDAGSASGLSMGAIVGIVAGAVVALYWWATQSSSGKGDRRRQTC</sequence>
<gene>
    <name evidence="2" type="ORF">M427DRAFT_42769</name>
</gene>
<evidence type="ECO:0000313" key="3">
    <source>
        <dbReference type="Proteomes" id="UP000070544"/>
    </source>
</evidence>
<feature type="transmembrane region" description="Helical" evidence="1">
    <location>
        <begin position="111"/>
        <end position="131"/>
    </location>
</feature>
<dbReference type="EMBL" id="KQ965744">
    <property type="protein sequence ID" value="KXS18032.1"/>
    <property type="molecule type" value="Genomic_DNA"/>
</dbReference>
<evidence type="ECO:0000256" key="1">
    <source>
        <dbReference type="SAM" id="Phobius"/>
    </source>
</evidence>
<dbReference type="AlphaFoldDB" id="A0A139AMP7"/>
<organism evidence="2 3">
    <name type="scientific">Gonapodya prolifera (strain JEL478)</name>
    <name type="common">Monoblepharis prolifera</name>
    <dbReference type="NCBI Taxonomy" id="1344416"/>
    <lineage>
        <taxon>Eukaryota</taxon>
        <taxon>Fungi</taxon>
        <taxon>Fungi incertae sedis</taxon>
        <taxon>Chytridiomycota</taxon>
        <taxon>Chytridiomycota incertae sedis</taxon>
        <taxon>Monoblepharidomycetes</taxon>
        <taxon>Monoblepharidales</taxon>
        <taxon>Gonapodyaceae</taxon>
        <taxon>Gonapodya</taxon>
    </lineage>
</organism>
<reference evidence="2 3" key="1">
    <citation type="journal article" date="2015" name="Genome Biol. Evol.">
        <title>Phylogenomic analyses indicate that early fungi evolved digesting cell walls of algal ancestors of land plants.</title>
        <authorList>
            <person name="Chang Y."/>
            <person name="Wang S."/>
            <person name="Sekimoto S."/>
            <person name="Aerts A.L."/>
            <person name="Choi C."/>
            <person name="Clum A."/>
            <person name="LaButti K.M."/>
            <person name="Lindquist E.A."/>
            <person name="Yee Ngan C."/>
            <person name="Ohm R.A."/>
            <person name="Salamov A.A."/>
            <person name="Grigoriev I.V."/>
            <person name="Spatafora J.W."/>
            <person name="Berbee M.L."/>
        </authorList>
    </citation>
    <scope>NUCLEOTIDE SEQUENCE [LARGE SCALE GENOMIC DNA]</scope>
    <source>
        <strain evidence="2 3">JEL478</strain>
    </source>
</reference>
<keyword evidence="1" id="KW-0812">Transmembrane</keyword>
<proteinExistence type="predicted"/>
<dbReference type="Proteomes" id="UP000070544">
    <property type="component" value="Unassembled WGS sequence"/>
</dbReference>